<dbReference type="Pfam" id="PF13154">
    <property type="entry name" value="DUF3991"/>
    <property type="match status" value="1"/>
</dbReference>
<dbReference type="SUPFAM" id="SSF57783">
    <property type="entry name" value="Zinc beta-ribbon"/>
    <property type="match status" value="1"/>
</dbReference>
<dbReference type="EMBL" id="CP058650">
    <property type="protein sequence ID" value="QUI25950.1"/>
    <property type="molecule type" value="Genomic_DNA"/>
</dbReference>
<geneLocation type="plasmid" evidence="2 3">
    <name>pVpro</name>
</geneLocation>
<dbReference type="Proteomes" id="UP000683246">
    <property type="component" value="Plasmid pVpro"/>
</dbReference>
<protein>
    <submittedName>
        <fullName evidence="2">DUF3991 domain-containing protein</fullName>
    </submittedName>
</protein>
<name>A0A8J8MQE7_9FIRM</name>
<gene>
    <name evidence="2" type="ORF">HZI73_26415</name>
</gene>
<evidence type="ECO:0000259" key="1">
    <source>
        <dbReference type="Pfam" id="PF13154"/>
    </source>
</evidence>
<dbReference type="AlphaFoldDB" id="A0A8J8MQE7"/>
<evidence type="ECO:0000313" key="2">
    <source>
        <dbReference type="EMBL" id="QUI25950.1"/>
    </source>
</evidence>
<dbReference type="RefSeq" id="WP_212698983.1">
    <property type="nucleotide sequence ID" value="NZ_CP058650.1"/>
</dbReference>
<sequence length="303" mass="35517">MGYTAEQERLMYQARNVDLVEYFIRKGERVEKHDNRGRYKVRGYGGLYVRGCTYKWFNGNQEKGGTAIDCVMDVYNLDFWEAVSDLLGTSNIVTKTNVNEKKKVGPFKMPELNKDQHRAFAYLSKSREIRKEYIQYLLKNKLLFQEKEHGNAIFPFYDPKTNEIVGAEMVGTLDKVRFKQVVTNSKLGYGFSIKFGTSIHRICFFETAIDLLSYCCLEDDTDFLKTTLFVSMAGCKKSVVHHYLDMYPKKPCYVCVDNDKAGHKFIISLSQELEFYLKCPTYQYEDWNDMLRKIKRKKLEDNK</sequence>
<keyword evidence="2" id="KW-0614">Plasmid</keyword>
<accession>A0A8J8MQE7</accession>
<proteinExistence type="predicted"/>
<organism evidence="2 3">
    <name type="scientific">Vallitalea pronyensis</name>
    <dbReference type="NCBI Taxonomy" id="1348613"/>
    <lineage>
        <taxon>Bacteria</taxon>
        <taxon>Bacillati</taxon>
        <taxon>Bacillota</taxon>
        <taxon>Clostridia</taxon>
        <taxon>Lachnospirales</taxon>
        <taxon>Vallitaleaceae</taxon>
        <taxon>Vallitalea</taxon>
    </lineage>
</organism>
<dbReference type="Gene3D" id="3.40.1360.10">
    <property type="match status" value="1"/>
</dbReference>
<reference evidence="2" key="1">
    <citation type="submission" date="2020-07" db="EMBL/GenBank/DDBJ databases">
        <title>Vallitalea pronyensis genome.</title>
        <authorList>
            <person name="Postec A."/>
        </authorList>
    </citation>
    <scope>NUCLEOTIDE SEQUENCE</scope>
    <source>
        <strain evidence="2">FatNI3</strain>
        <plasmid evidence="2">pVpro</plasmid>
    </source>
</reference>
<dbReference type="KEGG" id="vpy:HZI73_26415"/>
<keyword evidence="3" id="KW-1185">Reference proteome</keyword>
<dbReference type="InterPro" id="IPR025054">
    <property type="entry name" value="DUF3991"/>
</dbReference>
<feature type="domain" description="DUF3991" evidence="1">
    <location>
        <begin position="121"/>
        <end position="192"/>
    </location>
</feature>
<evidence type="ECO:0000313" key="3">
    <source>
        <dbReference type="Proteomes" id="UP000683246"/>
    </source>
</evidence>
<dbReference type="Pfam" id="PF13155">
    <property type="entry name" value="Toprim_2"/>
    <property type="match status" value="1"/>
</dbReference>